<dbReference type="RefSeq" id="WP_106660715.1">
    <property type="nucleotide sequence ID" value="NZ_PJEO01000052.1"/>
</dbReference>
<dbReference type="Proteomes" id="UP000233435">
    <property type="component" value="Unassembled WGS sequence"/>
</dbReference>
<dbReference type="PROSITE" id="PS51257">
    <property type="entry name" value="PROKAR_LIPOPROTEIN"/>
    <property type="match status" value="1"/>
</dbReference>
<comment type="caution">
    <text evidence="2">The sequence shown here is derived from an EMBL/GenBank/DDBJ whole genome shotgun (WGS) entry which is preliminary data.</text>
</comment>
<evidence type="ECO:0000313" key="2">
    <source>
        <dbReference type="EMBL" id="PKQ44133.1"/>
    </source>
</evidence>
<evidence type="ECO:0000259" key="1">
    <source>
        <dbReference type="PROSITE" id="PS51352"/>
    </source>
</evidence>
<dbReference type="InterPro" id="IPR013766">
    <property type="entry name" value="Thioredoxin_domain"/>
</dbReference>
<organism evidence="2 3">
    <name type="scientific">Confluentibacter flavum</name>
    <dbReference type="NCBI Taxonomy" id="1909700"/>
    <lineage>
        <taxon>Bacteria</taxon>
        <taxon>Pseudomonadati</taxon>
        <taxon>Bacteroidota</taxon>
        <taxon>Flavobacteriia</taxon>
        <taxon>Flavobacteriales</taxon>
        <taxon>Flavobacteriaceae</taxon>
        <taxon>Confluentibacter</taxon>
    </lineage>
</organism>
<accession>A0A2N3HGT5</accession>
<name>A0A2N3HGT5_9FLAO</name>
<keyword evidence="3" id="KW-1185">Reference proteome</keyword>
<dbReference type="SUPFAM" id="SSF52833">
    <property type="entry name" value="Thioredoxin-like"/>
    <property type="match status" value="1"/>
</dbReference>
<reference evidence="2 3" key="1">
    <citation type="submission" date="2017-12" db="EMBL/GenBank/DDBJ databases">
        <title>Confluentibacter flavum sp. nov., isolated from the saline lake.</title>
        <authorList>
            <person name="Yu L."/>
        </authorList>
    </citation>
    <scope>NUCLEOTIDE SEQUENCE [LARGE SCALE GENOMIC DNA]</scope>
    <source>
        <strain evidence="2 3">3B</strain>
    </source>
</reference>
<dbReference type="AlphaFoldDB" id="A0A2N3HGT5"/>
<evidence type="ECO:0000313" key="3">
    <source>
        <dbReference type="Proteomes" id="UP000233435"/>
    </source>
</evidence>
<feature type="domain" description="Thioredoxin" evidence="1">
    <location>
        <begin position="329"/>
        <end position="469"/>
    </location>
</feature>
<proteinExistence type="predicted"/>
<dbReference type="OrthoDB" id="1146847at2"/>
<sequence>MKLFFFYIIFALTVFSCKKDKDDFAFIGGEISNPNTNFVVISKADLVLDTISLDKNNRFIYKVDNLISGIYTFKHGGEVQMVLLEPNDSITFRLNTLDFDESLVFTGTGDKKNNYLINGFLQNEIEQKRIFKFCQLSPEKYQNQIDSLKAEKDLKLETFKKKYNPSDLFIKIAQANIDYNYYASKEIYPFIHYGENKRDIINALPNDFYDYRKEIDYNNDYNRDFLNYNSFLRSTFNNIALKTHLDHSKSDDFNTNTLCYNLDILNVVDSIISTPTIKNDLLFYYTMTYLTRNNNSEDNNVMLESFISKNTDEENKHNMSSVAHSINNLKTGNSFPNLELVDLKNNDINIASLINKPTVIYFWSHKFNNHFKESHYKTNELSIKYPEISFISINVDDNSPDFCKDSMKKNNFSYDNEFKFKDPKQSRLSLAVYPITKTIILDKNNIIVNPHSNIFSVNFEEQLLGLINR</sequence>
<gene>
    <name evidence="2" type="ORF">CSW08_15180</name>
</gene>
<dbReference type="EMBL" id="PJEO01000052">
    <property type="protein sequence ID" value="PKQ44133.1"/>
    <property type="molecule type" value="Genomic_DNA"/>
</dbReference>
<dbReference type="Gene3D" id="3.40.30.10">
    <property type="entry name" value="Glutaredoxin"/>
    <property type="match status" value="1"/>
</dbReference>
<dbReference type="PROSITE" id="PS51352">
    <property type="entry name" value="THIOREDOXIN_2"/>
    <property type="match status" value="1"/>
</dbReference>
<protein>
    <recommendedName>
        <fullName evidence="1">Thioredoxin domain-containing protein</fullName>
    </recommendedName>
</protein>
<dbReference type="InterPro" id="IPR036249">
    <property type="entry name" value="Thioredoxin-like_sf"/>
</dbReference>